<dbReference type="Pfam" id="PF02311">
    <property type="entry name" value="AraC_binding"/>
    <property type="match status" value="1"/>
</dbReference>
<evidence type="ECO:0000256" key="5">
    <source>
        <dbReference type="SAM" id="MobiDB-lite"/>
    </source>
</evidence>
<keyword evidence="1" id="KW-0805">Transcription regulation</keyword>
<dbReference type="Pfam" id="PF12833">
    <property type="entry name" value="HTH_18"/>
    <property type="match status" value="1"/>
</dbReference>
<comment type="caution">
    <text evidence="7">The sequence shown here is derived from an EMBL/GenBank/DDBJ whole genome shotgun (WGS) entry which is preliminary data.</text>
</comment>
<proteinExistence type="predicted"/>
<dbReference type="InterPro" id="IPR037923">
    <property type="entry name" value="HTH-like"/>
</dbReference>
<evidence type="ECO:0000313" key="8">
    <source>
        <dbReference type="Proteomes" id="UP000298246"/>
    </source>
</evidence>
<dbReference type="InterPro" id="IPR020449">
    <property type="entry name" value="Tscrpt_reg_AraC-type_HTH"/>
</dbReference>
<evidence type="ECO:0000256" key="3">
    <source>
        <dbReference type="ARBA" id="ARBA00023159"/>
    </source>
</evidence>
<dbReference type="AlphaFoldDB" id="A0A4Y8QB06"/>
<evidence type="ECO:0000256" key="2">
    <source>
        <dbReference type="ARBA" id="ARBA00023125"/>
    </source>
</evidence>
<keyword evidence="3" id="KW-0010">Activator</keyword>
<protein>
    <recommendedName>
        <fullName evidence="6">HTH araC/xylS-type domain-containing protein</fullName>
    </recommendedName>
</protein>
<dbReference type="InterPro" id="IPR014710">
    <property type="entry name" value="RmlC-like_jellyroll"/>
</dbReference>
<feature type="region of interest" description="Disordered" evidence="5">
    <location>
        <begin position="149"/>
        <end position="169"/>
    </location>
</feature>
<dbReference type="Gene3D" id="1.10.10.60">
    <property type="entry name" value="Homeodomain-like"/>
    <property type="match status" value="2"/>
</dbReference>
<keyword evidence="2" id="KW-0238">DNA-binding</keyword>
<evidence type="ECO:0000313" key="7">
    <source>
        <dbReference type="EMBL" id="TFE91040.1"/>
    </source>
</evidence>
<reference evidence="7 8" key="1">
    <citation type="submission" date="2017-03" db="EMBL/GenBank/DDBJ databases">
        <title>Isolation of Levoglucosan Utilizing Bacteria.</title>
        <authorList>
            <person name="Arya A.S."/>
        </authorList>
    </citation>
    <scope>NUCLEOTIDE SEQUENCE [LARGE SCALE GENOMIC DNA]</scope>
    <source>
        <strain evidence="7 8">MEC069</strain>
    </source>
</reference>
<dbReference type="PROSITE" id="PS01124">
    <property type="entry name" value="HTH_ARAC_FAMILY_2"/>
    <property type="match status" value="1"/>
</dbReference>
<dbReference type="InterPro" id="IPR018062">
    <property type="entry name" value="HTH_AraC-typ_CS"/>
</dbReference>
<evidence type="ECO:0000256" key="1">
    <source>
        <dbReference type="ARBA" id="ARBA00023015"/>
    </source>
</evidence>
<dbReference type="InterPro" id="IPR009057">
    <property type="entry name" value="Homeodomain-like_sf"/>
</dbReference>
<dbReference type="GO" id="GO:0003700">
    <property type="term" value="F:DNA-binding transcription factor activity"/>
    <property type="evidence" value="ECO:0007669"/>
    <property type="project" value="InterPro"/>
</dbReference>
<keyword evidence="8" id="KW-1185">Reference proteome</keyword>
<dbReference type="PROSITE" id="PS00041">
    <property type="entry name" value="HTH_ARAC_FAMILY_1"/>
    <property type="match status" value="1"/>
</dbReference>
<dbReference type="CDD" id="cd02208">
    <property type="entry name" value="cupin_RmlC-like"/>
    <property type="match status" value="1"/>
</dbReference>
<feature type="domain" description="HTH araC/xylS-type" evidence="6">
    <location>
        <begin position="186"/>
        <end position="284"/>
    </location>
</feature>
<keyword evidence="4" id="KW-0804">Transcription</keyword>
<dbReference type="InterPro" id="IPR050204">
    <property type="entry name" value="AraC_XylS_family_regulators"/>
</dbReference>
<dbReference type="Proteomes" id="UP000298246">
    <property type="component" value="Unassembled WGS sequence"/>
</dbReference>
<dbReference type="Gene3D" id="2.60.120.10">
    <property type="entry name" value="Jelly Rolls"/>
    <property type="match status" value="1"/>
</dbReference>
<dbReference type="PRINTS" id="PR00032">
    <property type="entry name" value="HTHARAC"/>
</dbReference>
<dbReference type="SUPFAM" id="SSF46689">
    <property type="entry name" value="Homeodomain-like"/>
    <property type="match status" value="2"/>
</dbReference>
<dbReference type="EMBL" id="MYFO01000003">
    <property type="protein sequence ID" value="TFE91040.1"/>
    <property type="molecule type" value="Genomic_DNA"/>
</dbReference>
<evidence type="ECO:0000259" key="6">
    <source>
        <dbReference type="PROSITE" id="PS01124"/>
    </source>
</evidence>
<dbReference type="InterPro" id="IPR018060">
    <property type="entry name" value="HTH_AraC"/>
</dbReference>
<accession>A0A4Y8QB06</accession>
<organism evidence="7 8">
    <name type="scientific">Paenibacillus athensensis</name>
    <dbReference type="NCBI Taxonomy" id="1967502"/>
    <lineage>
        <taxon>Bacteria</taxon>
        <taxon>Bacillati</taxon>
        <taxon>Bacillota</taxon>
        <taxon>Bacilli</taxon>
        <taxon>Bacillales</taxon>
        <taxon>Paenibacillaceae</taxon>
        <taxon>Paenibacillus</taxon>
    </lineage>
</organism>
<gene>
    <name evidence="7" type="ORF">B5M42_04015</name>
</gene>
<dbReference type="RefSeq" id="WP_134750059.1">
    <property type="nucleotide sequence ID" value="NZ_MYFO02000007.1"/>
</dbReference>
<name>A0A4Y8QB06_9BACL</name>
<dbReference type="SUPFAM" id="SSF51215">
    <property type="entry name" value="Regulatory protein AraC"/>
    <property type="match status" value="1"/>
</dbReference>
<dbReference type="SMART" id="SM00342">
    <property type="entry name" value="HTH_ARAC"/>
    <property type="match status" value="1"/>
</dbReference>
<evidence type="ECO:0000256" key="4">
    <source>
        <dbReference type="ARBA" id="ARBA00023163"/>
    </source>
</evidence>
<sequence length="284" mass="32084">MKMTVITPQVELWRIENGFVNTPHRHEHQYQITVPLYGECRFSHERAAFRLRQGEALAQHPQEEHSLELPEDGGLIIFQVRREALGADEAGGQPGETELALRQSFDAAEVRMLFRTWASALLLSDADTLAVQETEAQILGYLHRKLKGSHSSPERLHEASVPRGRKLAGPATAAPAAGRIADPQMAQVLEYMHAHYTGQMDIDSLAALACRSRYHFIRSFKACLGMSPYQYVLFLRMEEAKRRLRSSDASVTRISFDLGFASSSQFYRQFAKWVGATPEQYRHG</sequence>
<dbReference type="InterPro" id="IPR003313">
    <property type="entry name" value="AraC-bd"/>
</dbReference>
<dbReference type="PANTHER" id="PTHR46796">
    <property type="entry name" value="HTH-TYPE TRANSCRIPTIONAL ACTIVATOR RHAS-RELATED"/>
    <property type="match status" value="1"/>
</dbReference>
<dbReference type="GO" id="GO:0043565">
    <property type="term" value="F:sequence-specific DNA binding"/>
    <property type="evidence" value="ECO:0007669"/>
    <property type="project" value="InterPro"/>
</dbReference>
<dbReference type="OrthoDB" id="9816335at2"/>